<evidence type="ECO:0000256" key="1">
    <source>
        <dbReference type="SAM" id="MobiDB-lite"/>
    </source>
</evidence>
<reference evidence="2" key="1">
    <citation type="journal article" date="2020" name="bioRxiv">
        <title>Whole genome comparisons of ergot fungi reveals the divergence and evolution of species within the genus Claviceps are the result of varying mechanisms driving genome evolution and host range expansion.</title>
        <authorList>
            <person name="Wyka S.A."/>
            <person name="Mondo S.J."/>
            <person name="Liu M."/>
            <person name="Dettman J."/>
            <person name="Nalam V."/>
            <person name="Broders K.D."/>
        </authorList>
    </citation>
    <scope>NUCLEOTIDE SEQUENCE</scope>
    <source>
        <strain evidence="2">CCC 602</strain>
    </source>
</reference>
<protein>
    <submittedName>
        <fullName evidence="2">Uncharacterized protein</fullName>
    </submittedName>
</protein>
<name>A0A9P7T1E9_9HYPO</name>
<feature type="region of interest" description="Disordered" evidence="1">
    <location>
        <begin position="51"/>
        <end position="73"/>
    </location>
</feature>
<dbReference type="AlphaFoldDB" id="A0A9P7T1E9"/>
<dbReference type="EMBL" id="SRPW01000721">
    <property type="protein sequence ID" value="KAG6012590.1"/>
    <property type="molecule type" value="Genomic_DNA"/>
</dbReference>
<accession>A0A9P7T1E9</accession>
<keyword evidence="3" id="KW-1185">Reference proteome</keyword>
<dbReference type="Proteomes" id="UP000748025">
    <property type="component" value="Unassembled WGS sequence"/>
</dbReference>
<gene>
    <name evidence="2" type="ORF">E4U43_007727</name>
</gene>
<evidence type="ECO:0000313" key="2">
    <source>
        <dbReference type="EMBL" id="KAG6012590.1"/>
    </source>
</evidence>
<proteinExistence type="predicted"/>
<feature type="region of interest" description="Disordered" evidence="1">
    <location>
        <begin position="171"/>
        <end position="208"/>
    </location>
</feature>
<evidence type="ECO:0000313" key="3">
    <source>
        <dbReference type="Proteomes" id="UP000748025"/>
    </source>
</evidence>
<organism evidence="2 3">
    <name type="scientific">Claviceps pusilla</name>
    <dbReference type="NCBI Taxonomy" id="123648"/>
    <lineage>
        <taxon>Eukaryota</taxon>
        <taxon>Fungi</taxon>
        <taxon>Dikarya</taxon>
        <taxon>Ascomycota</taxon>
        <taxon>Pezizomycotina</taxon>
        <taxon>Sordariomycetes</taxon>
        <taxon>Hypocreomycetidae</taxon>
        <taxon>Hypocreales</taxon>
        <taxon>Clavicipitaceae</taxon>
        <taxon>Claviceps</taxon>
    </lineage>
</organism>
<dbReference type="OrthoDB" id="4951781at2759"/>
<sequence length="208" mass="23483">MPAVGTDAQAGRKSLQLLSTTHRTPYNVSRSHQEQCTVSCPELNIVISDSRENPLPELSKGNTARRLSRSLPLSEKSRRRFPIGMRLQLPRRTRQRPMDWNFSPFDQVVDVRDGQDRRFQAQLSHGRHDSCEMDTHSAHSPLGSEAMSSLAKAGMMLATEDLDRLSEMARTHREKVEERQTTDACTEKADNTCTEKADNTCTEKADNT</sequence>
<comment type="caution">
    <text evidence="2">The sequence shown here is derived from an EMBL/GenBank/DDBJ whole genome shotgun (WGS) entry which is preliminary data.</text>
</comment>